<feature type="transmembrane region" description="Helical" evidence="1">
    <location>
        <begin position="762"/>
        <end position="781"/>
    </location>
</feature>
<organism evidence="3 4">
    <name type="scientific">Phytophthora kernoviae</name>
    <dbReference type="NCBI Taxonomy" id="325452"/>
    <lineage>
        <taxon>Eukaryota</taxon>
        <taxon>Sar</taxon>
        <taxon>Stramenopiles</taxon>
        <taxon>Oomycota</taxon>
        <taxon>Peronosporomycetes</taxon>
        <taxon>Peronosporales</taxon>
        <taxon>Peronosporaceae</taxon>
        <taxon>Phytophthora</taxon>
    </lineage>
</organism>
<name>A0A921SGQ1_9STRA</name>
<dbReference type="Pfam" id="PF10988">
    <property type="entry name" value="DUF2807"/>
    <property type="match status" value="2"/>
</dbReference>
<keyword evidence="1" id="KW-0472">Membrane</keyword>
<reference evidence="3" key="2">
    <citation type="submission" date="2020-06" db="EMBL/GenBank/DDBJ databases">
        <authorList>
            <person name="Studholme D.J."/>
        </authorList>
    </citation>
    <scope>NUCLEOTIDE SEQUENCE</scope>
    <source>
        <strain evidence="3">NZFS 3630</strain>
    </source>
</reference>
<dbReference type="PANTHER" id="PTHR39200">
    <property type="entry name" value="HYPOTHETICAL EXPORTED PROTEIN"/>
    <property type="match status" value="1"/>
</dbReference>
<evidence type="ECO:0000313" key="4">
    <source>
        <dbReference type="Proteomes" id="UP000792063"/>
    </source>
</evidence>
<accession>A0A921SGQ1</accession>
<evidence type="ECO:0000313" key="3">
    <source>
        <dbReference type="EMBL" id="KAG2521869.1"/>
    </source>
</evidence>
<dbReference type="Proteomes" id="UP000792063">
    <property type="component" value="Unassembled WGS sequence"/>
</dbReference>
<evidence type="ECO:0000259" key="2">
    <source>
        <dbReference type="Pfam" id="PF10988"/>
    </source>
</evidence>
<dbReference type="EMBL" id="JPWU03000234">
    <property type="protein sequence ID" value="KAG2521869.1"/>
    <property type="molecule type" value="Genomic_DNA"/>
</dbReference>
<sequence>MQYAKQLVLRVTFTFDDVTSFNATPYWTVRCRPRGSLCDEGHPYVVIVTGSHDVVLWYEAVSDNGDGDDLARVKVVDGKLSGDMARLMEINGLPVLQLSVTEGKLDVQLLRQQLVSKVVNQGSGTVTVESNVLVTSGPSLIVSAIGSGDVLVTSTSSVSVDHLGLITQGSGQVQASFSDFHVKSMSMKVYLSGSTTAFVTSPSAVDDLKLVIEGAGSMCLNSDSSLDTKELTISAIGSGDISLGPKGSCKDAKLTTEGSGIIDTGGIQCQSVDVDLLGSSTVIVQATDVLSGDVYGSGHLKYSVKAPHSIDNVNYMGLVTATPVSSSYQLATCKVHVKPTAPAANPVQPTGETLPDVLKDTLQDDQSDIALVDAALSIDSAESTGQDGTFLEKTWTVRGEDGDVIDALKVEIAGNVFVDYDASLHNSDGQVAAKVILRSSSADMVGLVDVSVLANNDEGSGFRVHYQNKNALATGEVLTQIIVSDPSVLSRVSASTADKIVVGEGVLVSNDGSSSLKLSTSGDSDIFIGSAQDAFALDRLVIASSGDGRVQFMASLIQANSIEFNLSGDGKTAVVATKRIIVDSITSSISGDGKVFVETADLQSQKLTATLSGDGKLAYSTAGSCVDQVIQLSGEGAVYAGPIICKNTFVASTGDGKAMVQTTGTLTSVGHGSIKYVGEPEHIKASTIFRKHSNVKQAKYNKVKTYSPRSPPTKNPTYLSVQLRAAWFGDSPHVRVHWGFRGPIVVETTGLVNISGHSPHSIGPLGIFAVVGLLAGVAYHIRKVRARPEYAPLA</sequence>
<evidence type="ECO:0000256" key="1">
    <source>
        <dbReference type="SAM" id="Phobius"/>
    </source>
</evidence>
<dbReference type="AlphaFoldDB" id="A0A921SGQ1"/>
<reference evidence="3" key="1">
    <citation type="journal article" date="2015" name="Genom Data">
        <title>Genome sequences of six Phytophthora species associated with forests in New Zealand.</title>
        <authorList>
            <person name="Studholme D.J."/>
            <person name="McDougal R.L."/>
            <person name="Sambles C."/>
            <person name="Hansen E."/>
            <person name="Hardy G."/>
            <person name="Grant M."/>
            <person name="Ganley R.J."/>
            <person name="Williams N.M."/>
        </authorList>
    </citation>
    <scope>NUCLEOTIDE SEQUENCE</scope>
    <source>
        <strain evidence="3">NZFS 3630</strain>
    </source>
</reference>
<gene>
    <name evidence="3" type="ORF">JM18_006398</name>
</gene>
<dbReference type="PANTHER" id="PTHR39200:SF1">
    <property type="entry name" value="AUTO-TRANSPORTER ADHESIN HEAD GIN DOMAIN-CONTAINING PROTEIN-RELATED"/>
    <property type="match status" value="1"/>
</dbReference>
<keyword evidence="1" id="KW-0812">Transmembrane</keyword>
<dbReference type="InterPro" id="IPR021255">
    <property type="entry name" value="DUF2807"/>
</dbReference>
<dbReference type="Gene3D" id="2.160.20.120">
    <property type="match status" value="2"/>
</dbReference>
<keyword evidence="1" id="KW-1133">Transmembrane helix</keyword>
<proteinExistence type="predicted"/>
<protein>
    <recommendedName>
        <fullName evidence="2">Putative auto-transporter adhesin head GIN domain-containing protein</fullName>
    </recommendedName>
</protein>
<comment type="caution">
    <text evidence="3">The sequence shown here is derived from an EMBL/GenBank/DDBJ whole genome shotgun (WGS) entry which is preliminary data.</text>
</comment>
<feature type="domain" description="Putative auto-transporter adhesin head GIN" evidence="2">
    <location>
        <begin position="588"/>
        <end position="680"/>
    </location>
</feature>
<feature type="domain" description="Putative auto-transporter adhesin head GIN" evidence="2">
    <location>
        <begin position="188"/>
        <end position="303"/>
    </location>
</feature>